<dbReference type="EMBL" id="PVZF01000006">
    <property type="protein sequence ID" value="PRY14494.1"/>
    <property type="molecule type" value="Genomic_DNA"/>
</dbReference>
<reference evidence="2 3" key="1">
    <citation type="submission" date="2018-03" db="EMBL/GenBank/DDBJ databases">
        <title>Genomic Encyclopedia of Archaeal and Bacterial Type Strains, Phase II (KMG-II): from individual species to whole genera.</title>
        <authorList>
            <person name="Goeker M."/>
        </authorList>
    </citation>
    <scope>NUCLEOTIDE SEQUENCE [LARGE SCALE GENOMIC DNA]</scope>
    <source>
        <strain evidence="2 3">DSM 19711</strain>
    </source>
</reference>
<proteinExistence type="predicted"/>
<evidence type="ECO:0000313" key="2">
    <source>
        <dbReference type="EMBL" id="PRY14494.1"/>
    </source>
</evidence>
<dbReference type="RefSeq" id="WP_106210888.1">
    <property type="nucleotide sequence ID" value="NZ_PVZF01000006.1"/>
</dbReference>
<dbReference type="AlphaFoldDB" id="A0A2T0R377"/>
<evidence type="ECO:0000256" key="1">
    <source>
        <dbReference type="SAM" id="MobiDB-lite"/>
    </source>
</evidence>
<protein>
    <submittedName>
        <fullName evidence="2">Uncharacterized protein</fullName>
    </submittedName>
</protein>
<sequence>MSTDDGRHGHDEQEEVGAWGGTGYVRREPDPTVVAWWQQLPEATRAELAALRPGQVLPRGAAHALQVIGVQAPEVVVTEDGRRVRRGVASRDVISTVLMVRLTHSERRLV</sequence>
<feature type="region of interest" description="Disordered" evidence="1">
    <location>
        <begin position="1"/>
        <end position="26"/>
    </location>
</feature>
<name>A0A2T0R377_9ACTN</name>
<gene>
    <name evidence="2" type="ORF">CLV37_10652</name>
</gene>
<keyword evidence="3" id="KW-1185">Reference proteome</keyword>
<comment type="caution">
    <text evidence="2">The sequence shown here is derived from an EMBL/GenBank/DDBJ whole genome shotgun (WGS) entry which is preliminary data.</text>
</comment>
<organism evidence="2 3">
    <name type="scientific">Kineococcus rhizosphaerae</name>
    <dbReference type="NCBI Taxonomy" id="559628"/>
    <lineage>
        <taxon>Bacteria</taxon>
        <taxon>Bacillati</taxon>
        <taxon>Actinomycetota</taxon>
        <taxon>Actinomycetes</taxon>
        <taxon>Kineosporiales</taxon>
        <taxon>Kineosporiaceae</taxon>
        <taxon>Kineococcus</taxon>
    </lineage>
</organism>
<evidence type="ECO:0000313" key="3">
    <source>
        <dbReference type="Proteomes" id="UP000238083"/>
    </source>
</evidence>
<feature type="compositionally biased region" description="Basic and acidic residues" evidence="1">
    <location>
        <begin position="1"/>
        <end position="11"/>
    </location>
</feature>
<dbReference type="Proteomes" id="UP000238083">
    <property type="component" value="Unassembled WGS sequence"/>
</dbReference>
<dbReference type="OrthoDB" id="9909190at2"/>
<accession>A0A2T0R377</accession>